<dbReference type="Pfam" id="PF00828">
    <property type="entry name" value="Ribosomal_L27A"/>
    <property type="match status" value="1"/>
</dbReference>
<evidence type="ECO:0000256" key="5">
    <source>
        <dbReference type="RuleBase" id="RU003888"/>
    </source>
</evidence>
<evidence type="ECO:0000313" key="8">
    <source>
        <dbReference type="EMBL" id="HGW92411.1"/>
    </source>
</evidence>
<feature type="domain" description="Large ribosomal subunit protein uL15/eL18" evidence="7">
    <location>
        <begin position="78"/>
        <end position="143"/>
    </location>
</feature>
<evidence type="ECO:0000256" key="3">
    <source>
        <dbReference type="ARBA" id="ARBA00023274"/>
    </source>
</evidence>
<comment type="similarity">
    <text evidence="1 4 5">Belongs to the universal ribosomal protein uL15 family.</text>
</comment>
<dbReference type="InterPro" id="IPR036227">
    <property type="entry name" value="Ribosomal_uL15/eL18_sf"/>
</dbReference>
<feature type="region of interest" description="Disordered" evidence="6">
    <location>
        <begin position="1"/>
        <end position="55"/>
    </location>
</feature>
<dbReference type="InterPro" id="IPR030878">
    <property type="entry name" value="Ribosomal_uL15"/>
</dbReference>
<dbReference type="GO" id="GO:0022625">
    <property type="term" value="C:cytosolic large ribosomal subunit"/>
    <property type="evidence" value="ECO:0007669"/>
    <property type="project" value="TreeGrafter"/>
</dbReference>
<accession>A0A7C4UB83</accession>
<evidence type="ECO:0000256" key="1">
    <source>
        <dbReference type="ARBA" id="ARBA00007320"/>
    </source>
</evidence>
<evidence type="ECO:0000256" key="6">
    <source>
        <dbReference type="SAM" id="MobiDB-lite"/>
    </source>
</evidence>
<dbReference type="InterPro" id="IPR005749">
    <property type="entry name" value="Ribosomal_uL15_bac-type"/>
</dbReference>
<dbReference type="PANTHER" id="PTHR12934:SF11">
    <property type="entry name" value="LARGE RIBOSOMAL SUBUNIT PROTEIN UL15M"/>
    <property type="match status" value="1"/>
</dbReference>
<comment type="subunit">
    <text evidence="4">Part of the 50S ribosomal subunit.</text>
</comment>
<evidence type="ECO:0000259" key="7">
    <source>
        <dbReference type="Pfam" id="PF00828"/>
    </source>
</evidence>
<dbReference type="EMBL" id="DTHG01000095">
    <property type="protein sequence ID" value="HGW92411.1"/>
    <property type="molecule type" value="Genomic_DNA"/>
</dbReference>
<dbReference type="InterPro" id="IPR021131">
    <property type="entry name" value="Ribosomal_uL15/eL18"/>
</dbReference>
<gene>
    <name evidence="4" type="primary">rplO</name>
    <name evidence="8" type="ORF">ENV67_07730</name>
</gene>
<dbReference type="HAMAP" id="MF_01341">
    <property type="entry name" value="Ribosomal_uL15"/>
    <property type="match status" value="1"/>
</dbReference>
<reference evidence="8" key="1">
    <citation type="journal article" date="2020" name="mSystems">
        <title>Genome- and Community-Level Interaction Insights into Carbon Utilization and Element Cycling Functions of Hydrothermarchaeota in Hydrothermal Sediment.</title>
        <authorList>
            <person name="Zhou Z."/>
            <person name="Liu Y."/>
            <person name="Xu W."/>
            <person name="Pan J."/>
            <person name="Luo Z.H."/>
            <person name="Li M."/>
        </authorList>
    </citation>
    <scope>NUCLEOTIDE SEQUENCE [LARGE SCALE GENOMIC DNA]</scope>
    <source>
        <strain evidence="8">SpSt-780</strain>
    </source>
</reference>
<keyword evidence="4" id="KW-0694">RNA-binding</keyword>
<feature type="compositionally biased region" description="Gly residues" evidence="6">
    <location>
        <begin position="22"/>
        <end position="32"/>
    </location>
</feature>
<keyword evidence="3 4" id="KW-0687">Ribonucleoprotein</keyword>
<dbReference type="GO" id="GO:0003735">
    <property type="term" value="F:structural constituent of ribosome"/>
    <property type="evidence" value="ECO:0007669"/>
    <property type="project" value="InterPro"/>
</dbReference>
<comment type="function">
    <text evidence="4">Binds to the 23S rRNA.</text>
</comment>
<proteinExistence type="inferred from homology"/>
<dbReference type="InterPro" id="IPR001196">
    <property type="entry name" value="Ribosomal_uL15_CS"/>
</dbReference>
<dbReference type="Gene3D" id="3.100.10.10">
    <property type="match status" value="1"/>
</dbReference>
<dbReference type="GO" id="GO:0019843">
    <property type="term" value="F:rRNA binding"/>
    <property type="evidence" value="ECO:0007669"/>
    <property type="project" value="UniProtKB-UniRule"/>
</dbReference>
<dbReference type="GO" id="GO:0006412">
    <property type="term" value="P:translation"/>
    <property type="evidence" value="ECO:0007669"/>
    <property type="project" value="UniProtKB-UniRule"/>
</dbReference>
<keyword evidence="2 4" id="KW-0689">Ribosomal protein</keyword>
<evidence type="ECO:0000256" key="4">
    <source>
        <dbReference type="HAMAP-Rule" id="MF_01341"/>
    </source>
</evidence>
<name>A0A7C4UB83_UNCW3</name>
<evidence type="ECO:0000256" key="2">
    <source>
        <dbReference type="ARBA" id="ARBA00022980"/>
    </source>
</evidence>
<keyword evidence="4" id="KW-0699">rRNA-binding</keyword>
<comment type="caution">
    <text evidence="8">The sequence shown here is derived from an EMBL/GenBank/DDBJ whole genome shotgun (WGS) entry which is preliminary data.</text>
</comment>
<organism evidence="8">
    <name type="scientific">candidate division WOR-3 bacterium</name>
    <dbReference type="NCBI Taxonomy" id="2052148"/>
    <lineage>
        <taxon>Bacteria</taxon>
        <taxon>Bacteria division WOR-3</taxon>
    </lineage>
</organism>
<dbReference type="PROSITE" id="PS00475">
    <property type="entry name" value="RIBOSOMAL_L15"/>
    <property type="match status" value="1"/>
</dbReference>
<dbReference type="NCBIfam" id="TIGR01071">
    <property type="entry name" value="rplO_bact"/>
    <property type="match status" value="1"/>
</dbReference>
<dbReference type="AlphaFoldDB" id="A0A7C4UB83"/>
<protein>
    <recommendedName>
        <fullName evidence="4">Large ribosomal subunit protein uL15</fullName>
    </recommendedName>
</protein>
<dbReference type="PANTHER" id="PTHR12934">
    <property type="entry name" value="50S RIBOSOMAL PROTEIN L15"/>
    <property type="match status" value="1"/>
</dbReference>
<dbReference type="SUPFAM" id="SSF52080">
    <property type="entry name" value="Ribosomal proteins L15p and L18e"/>
    <property type="match status" value="1"/>
</dbReference>
<sequence>MVELWNLKPPKGAIKSKKRLGRGTGSGVGKTSGRGDKGQKARSGGTKGRGFEGGQMPLIRRLPKKGFSNPFKKVYDIVNVYQLNRFNEGEEVSIEKMKEYGLITGKNPVKILGKGEIEKKLVVIANRFSKSAMEKIKLKGGEVRVI</sequence>